<protein>
    <recommendedName>
        <fullName evidence="6">Cytochrome c domain-containing protein</fullName>
    </recommendedName>
</protein>
<dbReference type="InterPro" id="IPR036280">
    <property type="entry name" value="Multihaem_cyt_sf"/>
</dbReference>
<comment type="subcellular location">
    <subcellularLocation>
        <location evidence="1">Secreted</location>
    </subcellularLocation>
</comment>
<keyword evidence="3" id="KW-0732">Signal</keyword>
<sequence>MLKKKFGFVFLVCFVIFHSCKSDDSSGGSSVLDTDGDGVFDDQENFDGTNKNDPCDPVQNEGYFGFDPKNAIWREADCDNDGFKNGDEADNGTKPYLDDIVYSTPQFLPQLSELNVFEGDLADLAFNNSSHEYILTTSRFKDYAYSVRSISLPRESPMIYNGDELFIFPDKTVITITYYYLNDDRTPSLGRKIIETQVLIKTNGVWNLANYIWNDEQSEAFLNEASSISIVTVEYIDPAGVQQNFDYEINTSTSCIQCHNINGATRPLGTKPRNLNRVRNGRNQIDHFTNRELLQGAPGSDQIARLPPWLDGSFSLEDRARAYIEMNCAHCHQPGGLYQGALDLRFETPFADTNIQGFKGDIVNRINKLPEDETSMPKAGIILIHPEGVALIEEYIESLN</sequence>
<dbReference type="AlphaFoldDB" id="A0A3B0SXG7"/>
<dbReference type="Pfam" id="PF18884">
    <property type="entry name" value="TSP3_bac"/>
    <property type="match status" value="2"/>
</dbReference>
<accession>A0A3B0SXG7</accession>
<dbReference type="EMBL" id="UOEL01000030">
    <property type="protein sequence ID" value="VAW10675.1"/>
    <property type="molecule type" value="Genomic_DNA"/>
</dbReference>
<evidence type="ECO:0000313" key="5">
    <source>
        <dbReference type="EMBL" id="VAW10675.1"/>
    </source>
</evidence>
<evidence type="ECO:0000256" key="4">
    <source>
        <dbReference type="ARBA" id="ARBA00022837"/>
    </source>
</evidence>
<organism evidence="5">
    <name type="scientific">hydrothermal vent metagenome</name>
    <dbReference type="NCBI Taxonomy" id="652676"/>
    <lineage>
        <taxon>unclassified sequences</taxon>
        <taxon>metagenomes</taxon>
        <taxon>ecological metagenomes</taxon>
    </lineage>
</organism>
<evidence type="ECO:0000256" key="3">
    <source>
        <dbReference type="ARBA" id="ARBA00022729"/>
    </source>
</evidence>
<evidence type="ECO:0000256" key="1">
    <source>
        <dbReference type="ARBA" id="ARBA00004613"/>
    </source>
</evidence>
<name>A0A3B0SXG7_9ZZZZ</name>
<proteinExistence type="predicted"/>
<dbReference type="SUPFAM" id="SSF48695">
    <property type="entry name" value="Multiheme cytochromes"/>
    <property type="match status" value="1"/>
</dbReference>
<reference evidence="5" key="1">
    <citation type="submission" date="2018-06" db="EMBL/GenBank/DDBJ databases">
        <authorList>
            <person name="Zhirakovskaya E."/>
        </authorList>
    </citation>
    <scope>NUCLEOTIDE SEQUENCE</scope>
</reference>
<keyword evidence="2" id="KW-0964">Secreted</keyword>
<dbReference type="InterPro" id="IPR059100">
    <property type="entry name" value="TSP3_bac"/>
</dbReference>
<keyword evidence="4" id="KW-0106">Calcium</keyword>
<gene>
    <name evidence="5" type="ORF">MNBD_BACTEROID03-959</name>
</gene>
<evidence type="ECO:0008006" key="6">
    <source>
        <dbReference type="Google" id="ProtNLM"/>
    </source>
</evidence>
<evidence type="ECO:0000256" key="2">
    <source>
        <dbReference type="ARBA" id="ARBA00022525"/>
    </source>
</evidence>